<keyword evidence="2" id="KW-1185">Reference proteome</keyword>
<proteinExistence type="predicted"/>
<sequence>MKHRKNNNLSVFVLVFSVFLFGFFMYNEDVKSIAEFPFSRPKIQTLQINSRTTIVVESKTEDDQIIELPEDDDEIELPPEQCNLYDGNWVFDDSTHPLYKEDQCEFLTAQVTCMRNGRKDSMYQNWRWQPKDCNLPKFRAKLLLEKLRNKRLMFVGDSLNRNQWESMVCLAQSITPPGRKSLNKTGSLSIFRIEDYNATVEFYWAPFLVESNSDDPKMHSILNRIIMPESIKKHGQNWKNVDYLVFNTYIWWMNTFSMKVLRGWFDKGATEYDEVERPLAYERVLKTWAKWADKNIDPNRTTVFFSSMSPLHIKSLDWNNPDGIKCAKETSPILNMSMPLNVGTDWRLFRVATDVIQSMKLPVHFLNITSLSEYRKDAHTSVYTIRQGKMLTEEQQEDPNTYADCIHWCLPGLPDTWNEFLYTRIISRT</sequence>
<gene>
    <name evidence="1" type="ORF">L1987_35844</name>
</gene>
<dbReference type="Proteomes" id="UP001056120">
    <property type="component" value="Linkage Group LG12"/>
</dbReference>
<reference evidence="2" key="1">
    <citation type="journal article" date="2022" name="Mol. Ecol. Resour.">
        <title>The genomes of chicory, endive, great burdock and yacon provide insights into Asteraceae palaeo-polyploidization history and plant inulin production.</title>
        <authorList>
            <person name="Fan W."/>
            <person name="Wang S."/>
            <person name="Wang H."/>
            <person name="Wang A."/>
            <person name="Jiang F."/>
            <person name="Liu H."/>
            <person name="Zhao H."/>
            <person name="Xu D."/>
            <person name="Zhang Y."/>
        </authorList>
    </citation>
    <scope>NUCLEOTIDE SEQUENCE [LARGE SCALE GENOMIC DNA]</scope>
    <source>
        <strain evidence="2">cv. Yunnan</strain>
    </source>
</reference>
<accession>A0ACB9HCR1</accession>
<reference evidence="1 2" key="2">
    <citation type="journal article" date="2022" name="Mol. Ecol. Resour.">
        <title>The genomes of chicory, endive, great burdock and yacon provide insights into Asteraceae paleo-polyploidization history and plant inulin production.</title>
        <authorList>
            <person name="Fan W."/>
            <person name="Wang S."/>
            <person name="Wang H."/>
            <person name="Wang A."/>
            <person name="Jiang F."/>
            <person name="Liu H."/>
            <person name="Zhao H."/>
            <person name="Xu D."/>
            <person name="Zhang Y."/>
        </authorList>
    </citation>
    <scope>NUCLEOTIDE SEQUENCE [LARGE SCALE GENOMIC DNA]</scope>
    <source>
        <strain evidence="2">cv. Yunnan</strain>
        <tissue evidence="1">Leaves</tissue>
    </source>
</reference>
<organism evidence="1 2">
    <name type="scientific">Smallanthus sonchifolius</name>
    <dbReference type="NCBI Taxonomy" id="185202"/>
    <lineage>
        <taxon>Eukaryota</taxon>
        <taxon>Viridiplantae</taxon>
        <taxon>Streptophyta</taxon>
        <taxon>Embryophyta</taxon>
        <taxon>Tracheophyta</taxon>
        <taxon>Spermatophyta</taxon>
        <taxon>Magnoliopsida</taxon>
        <taxon>eudicotyledons</taxon>
        <taxon>Gunneridae</taxon>
        <taxon>Pentapetalae</taxon>
        <taxon>asterids</taxon>
        <taxon>campanulids</taxon>
        <taxon>Asterales</taxon>
        <taxon>Asteraceae</taxon>
        <taxon>Asteroideae</taxon>
        <taxon>Heliantheae alliance</taxon>
        <taxon>Millerieae</taxon>
        <taxon>Smallanthus</taxon>
    </lineage>
</organism>
<name>A0ACB9HCR1_9ASTR</name>
<evidence type="ECO:0000313" key="2">
    <source>
        <dbReference type="Proteomes" id="UP001056120"/>
    </source>
</evidence>
<dbReference type="EMBL" id="CM042029">
    <property type="protein sequence ID" value="KAI3793228.1"/>
    <property type="molecule type" value="Genomic_DNA"/>
</dbReference>
<protein>
    <submittedName>
        <fullName evidence="1">Uncharacterized protein</fullName>
    </submittedName>
</protein>
<evidence type="ECO:0000313" key="1">
    <source>
        <dbReference type="EMBL" id="KAI3793228.1"/>
    </source>
</evidence>
<comment type="caution">
    <text evidence="1">The sequence shown here is derived from an EMBL/GenBank/DDBJ whole genome shotgun (WGS) entry which is preliminary data.</text>
</comment>